<organism evidence="2 3">
    <name type="scientific">Lacticaseibacillus manihotivorans DSM 13343 = JCM 12514</name>
    <dbReference type="NCBI Taxonomy" id="1423769"/>
    <lineage>
        <taxon>Bacteria</taxon>
        <taxon>Bacillati</taxon>
        <taxon>Bacillota</taxon>
        <taxon>Bacilli</taxon>
        <taxon>Lactobacillales</taxon>
        <taxon>Lactobacillaceae</taxon>
        <taxon>Lacticaseibacillus</taxon>
    </lineage>
</organism>
<comment type="caution">
    <text evidence="2">The sequence shown here is derived from an EMBL/GenBank/DDBJ whole genome shotgun (WGS) entry which is preliminary data.</text>
</comment>
<reference evidence="2 3" key="1">
    <citation type="journal article" date="2015" name="Genome Announc.">
        <title>Expanding the biotechnology potential of lactobacilli through comparative genomics of 213 strains and associated genera.</title>
        <authorList>
            <person name="Sun Z."/>
            <person name="Harris H.M."/>
            <person name="McCann A."/>
            <person name="Guo C."/>
            <person name="Argimon S."/>
            <person name="Zhang W."/>
            <person name="Yang X."/>
            <person name="Jeffery I.B."/>
            <person name="Cooney J.C."/>
            <person name="Kagawa T.F."/>
            <person name="Liu W."/>
            <person name="Song Y."/>
            <person name="Salvetti E."/>
            <person name="Wrobel A."/>
            <person name="Rasinkangas P."/>
            <person name="Parkhill J."/>
            <person name="Rea M.C."/>
            <person name="O'Sullivan O."/>
            <person name="Ritari J."/>
            <person name="Douillard F.P."/>
            <person name="Paul Ross R."/>
            <person name="Yang R."/>
            <person name="Briner A.E."/>
            <person name="Felis G.E."/>
            <person name="de Vos W.M."/>
            <person name="Barrangou R."/>
            <person name="Klaenhammer T.R."/>
            <person name="Caufield P.W."/>
            <person name="Cui Y."/>
            <person name="Zhang H."/>
            <person name="O'Toole P.W."/>
        </authorList>
    </citation>
    <scope>NUCLEOTIDE SEQUENCE [LARGE SCALE GENOMIC DNA]</scope>
    <source>
        <strain evidence="2 3">DSM 13343</strain>
    </source>
</reference>
<feature type="domain" description="Cyclophilin-like" evidence="1">
    <location>
        <begin position="42"/>
        <end position="152"/>
    </location>
</feature>
<evidence type="ECO:0000259" key="1">
    <source>
        <dbReference type="Pfam" id="PF18050"/>
    </source>
</evidence>
<name>A0A0R1QW26_9LACO</name>
<protein>
    <recommendedName>
        <fullName evidence="1">Cyclophilin-like domain-containing protein</fullName>
    </recommendedName>
</protein>
<dbReference type="Proteomes" id="UP000051790">
    <property type="component" value="Unassembled WGS sequence"/>
</dbReference>
<sequence length="154" mass="17253">MLLIVGGHSLFQSRHTITNPSQQHNKKINSTEPAANNNQMKITVNNRTIEATMADNSSAKAFLDWLDEGDQTLTLEDFEGMEKVGNLHKQFPTNDTPTNTEAGDLILYQGNKFVMYYGHNSWNFTRLGKMEGISATELKQLLGRGNVTVTLEHN</sequence>
<dbReference type="EMBL" id="AZEU01000108">
    <property type="protein sequence ID" value="KRL46322.1"/>
    <property type="molecule type" value="Genomic_DNA"/>
</dbReference>
<evidence type="ECO:0000313" key="3">
    <source>
        <dbReference type="Proteomes" id="UP000051790"/>
    </source>
</evidence>
<dbReference type="InterPro" id="IPR041183">
    <property type="entry name" value="Cyclophilin-like"/>
</dbReference>
<accession>A0A0R1QW26</accession>
<dbReference type="SUPFAM" id="SSF50891">
    <property type="entry name" value="Cyclophilin-like"/>
    <property type="match status" value="1"/>
</dbReference>
<proteinExistence type="predicted"/>
<dbReference type="AlphaFoldDB" id="A0A0R1QW26"/>
<dbReference type="InterPro" id="IPR029000">
    <property type="entry name" value="Cyclophilin-like_dom_sf"/>
</dbReference>
<evidence type="ECO:0000313" key="2">
    <source>
        <dbReference type="EMBL" id="KRL46322.1"/>
    </source>
</evidence>
<dbReference type="Gene3D" id="2.40.100.20">
    <property type="match status" value="1"/>
</dbReference>
<dbReference type="PATRIC" id="fig|1423769.4.peg.496"/>
<gene>
    <name evidence="2" type="ORF">FD01_GL000464</name>
</gene>
<keyword evidence="3" id="KW-1185">Reference proteome</keyword>
<dbReference type="Pfam" id="PF18050">
    <property type="entry name" value="Cyclophil_like2"/>
    <property type="match status" value="1"/>
</dbReference>